<dbReference type="InterPro" id="IPR022488">
    <property type="entry name" value="PPK2-related"/>
</dbReference>
<dbReference type="NCBIfam" id="TIGR03708">
    <property type="entry name" value="poly_P_AMP_trns"/>
    <property type="match status" value="1"/>
</dbReference>
<evidence type="ECO:0000259" key="2">
    <source>
        <dbReference type="Pfam" id="PF03976"/>
    </source>
</evidence>
<comment type="caution">
    <text evidence="3">The sequence shown here is derived from an EMBL/GenBank/DDBJ whole genome shotgun (WGS) entry which is preliminary data.</text>
</comment>
<name>A0A3E1RH94_9BURK</name>
<reference evidence="3 4" key="1">
    <citation type="submission" date="2018-05" db="EMBL/GenBank/DDBJ databases">
        <title>Rhodoferax soyangensis sp.nov., isolated from an oligotrophic freshwater lake.</title>
        <authorList>
            <person name="Park M."/>
        </authorList>
    </citation>
    <scope>NUCLEOTIDE SEQUENCE [LARGE SCALE GENOMIC DNA]</scope>
    <source>
        <strain evidence="3 4">IMCC26218</strain>
    </source>
</reference>
<feature type="region of interest" description="Disordered" evidence="1">
    <location>
        <begin position="494"/>
        <end position="550"/>
    </location>
</feature>
<protein>
    <submittedName>
        <fullName evidence="3">Polyphosphate:AMP phosphotransferase</fullName>
    </submittedName>
</protein>
<dbReference type="Proteomes" id="UP000260665">
    <property type="component" value="Unassembled WGS sequence"/>
</dbReference>
<gene>
    <name evidence="3" type="primary">pap</name>
    <name evidence="3" type="ORF">DIC66_01630</name>
</gene>
<dbReference type="InterPro" id="IPR022489">
    <property type="entry name" value="PolyP_AMP_Tfrase"/>
</dbReference>
<keyword evidence="4" id="KW-1185">Reference proteome</keyword>
<dbReference type="RefSeq" id="WP_117173383.1">
    <property type="nucleotide sequence ID" value="NZ_QFZK01000001.1"/>
</dbReference>
<evidence type="ECO:0000313" key="4">
    <source>
        <dbReference type="Proteomes" id="UP000260665"/>
    </source>
</evidence>
<dbReference type="SUPFAM" id="SSF52540">
    <property type="entry name" value="P-loop containing nucleoside triphosphate hydrolases"/>
    <property type="match status" value="2"/>
</dbReference>
<feature type="compositionally biased region" description="Basic residues" evidence="1">
    <location>
        <begin position="539"/>
        <end position="550"/>
    </location>
</feature>
<dbReference type="GO" id="GO:0043751">
    <property type="term" value="F:polyphosphate:AMP phosphotransferase activity"/>
    <property type="evidence" value="ECO:0007669"/>
    <property type="project" value="InterPro"/>
</dbReference>
<keyword evidence="3" id="KW-0808">Transferase</keyword>
<dbReference type="Gene3D" id="3.40.50.300">
    <property type="entry name" value="P-loop containing nucleotide triphosphate hydrolases"/>
    <property type="match status" value="2"/>
</dbReference>
<dbReference type="AlphaFoldDB" id="A0A3E1RH94"/>
<accession>A0A3E1RH94</accession>
<evidence type="ECO:0000256" key="1">
    <source>
        <dbReference type="SAM" id="MobiDB-lite"/>
    </source>
</evidence>
<dbReference type="Pfam" id="PF03976">
    <property type="entry name" value="PPK2"/>
    <property type="match status" value="2"/>
</dbReference>
<sequence length="550" mass="62990">MFESAQIGHKVSKLQYKKDAPVLREALLESQISLFTEKKFPVLVLISGEDGAGKRETINVLYEWMDPRYLTTLAFEEPSSEESERPAMWRYWRTLPPKGRIGIFAGSWYSDPIRMRIEGELSLRELDARAAQINRFEAMLVNEGALVLKFWIHLSKEAQRERFETLQNDPHTAWRVTPWSWERLKTYDKLQEVSSHLLRMTNTAAAPWVVVEGVDEYYRSLTVGRVLQAALASKLAGEKPPEATLAPMVRVDTDGRNVLSEMDLGLALGDRDYKSELSRLQGRLSELARDPRFGKRSLVVAFEGADAAGKGGAIRRITAALDARQFQVIPVAAPTEEERAQPHLWRFWRHLPRHNHMAIFDRTWYGRVLVERVEGFCSPAEWQRAYSEINDFEHELVEAGTIVVKFWLQISQEEQLKRFKEREQIAFKRFKITEEDWRNREKWAAYQTAICDMVERTSTGEVPWTLVESNDKQYARVKILRTLCERLEAALAATPKQPSKTKTGKAKTVKDKGTKTVKAAKTTANPDKTGSNNKTERRAIKRAAKAAKAA</sequence>
<dbReference type="OrthoDB" id="9775224at2"/>
<dbReference type="GO" id="GO:0006797">
    <property type="term" value="P:polyphosphate metabolic process"/>
    <property type="evidence" value="ECO:0007669"/>
    <property type="project" value="InterPro"/>
</dbReference>
<proteinExistence type="predicted"/>
<dbReference type="PANTHER" id="PTHR34383:SF3">
    <property type="entry name" value="POLYPHOSPHATE:AMP PHOSPHOTRANSFERASE"/>
    <property type="match status" value="1"/>
</dbReference>
<feature type="domain" description="Polyphosphate kinase-2-related" evidence="2">
    <location>
        <begin position="270"/>
        <end position="490"/>
    </location>
</feature>
<dbReference type="EMBL" id="QFZK01000001">
    <property type="protein sequence ID" value="RFO98613.1"/>
    <property type="molecule type" value="Genomic_DNA"/>
</dbReference>
<feature type="domain" description="Polyphosphate kinase-2-related" evidence="2">
    <location>
        <begin position="11"/>
        <end position="233"/>
    </location>
</feature>
<dbReference type="InterPro" id="IPR027417">
    <property type="entry name" value="P-loop_NTPase"/>
</dbReference>
<organism evidence="3 4">
    <name type="scientific">Rhodoferax lacus</name>
    <dbReference type="NCBI Taxonomy" id="2184758"/>
    <lineage>
        <taxon>Bacteria</taxon>
        <taxon>Pseudomonadati</taxon>
        <taxon>Pseudomonadota</taxon>
        <taxon>Betaproteobacteria</taxon>
        <taxon>Burkholderiales</taxon>
        <taxon>Comamonadaceae</taxon>
        <taxon>Rhodoferax</taxon>
    </lineage>
</organism>
<dbReference type="PANTHER" id="PTHR34383">
    <property type="entry name" value="POLYPHOSPHATE:AMP PHOSPHOTRANSFERASE-RELATED"/>
    <property type="match status" value="1"/>
</dbReference>
<evidence type="ECO:0000313" key="3">
    <source>
        <dbReference type="EMBL" id="RFO98613.1"/>
    </source>
</evidence>